<dbReference type="InterPro" id="IPR036249">
    <property type="entry name" value="Thioredoxin-like_sf"/>
</dbReference>
<dbReference type="PIRSF" id="PIRSF000077">
    <property type="entry name" value="Thioredoxin"/>
    <property type="match status" value="1"/>
</dbReference>
<feature type="disulfide bond" description="Redox-active" evidence="3">
    <location>
        <begin position="30"/>
        <end position="33"/>
    </location>
</feature>
<feature type="domain" description="Thioredoxin" evidence="4">
    <location>
        <begin position="1"/>
        <end position="105"/>
    </location>
</feature>
<evidence type="ECO:0000256" key="3">
    <source>
        <dbReference type="PIRSR" id="PIRSR000077-4"/>
    </source>
</evidence>
<dbReference type="GO" id="GO:0015035">
    <property type="term" value="F:protein-disulfide reductase activity"/>
    <property type="evidence" value="ECO:0007669"/>
    <property type="project" value="InterPro"/>
</dbReference>
<dbReference type="Gene3D" id="3.40.30.10">
    <property type="entry name" value="Glutaredoxin"/>
    <property type="match status" value="1"/>
</dbReference>
<dbReference type="RefSeq" id="WP_115869486.1">
    <property type="nucleotide sequence ID" value="NZ_QREG01000019.1"/>
</dbReference>
<dbReference type="InterPro" id="IPR005746">
    <property type="entry name" value="Thioredoxin"/>
</dbReference>
<keyword evidence="1 3" id="KW-1015">Disulfide bond</keyword>
<evidence type="ECO:0000256" key="2">
    <source>
        <dbReference type="PIRNR" id="PIRNR000077"/>
    </source>
</evidence>
<dbReference type="SUPFAM" id="SSF52833">
    <property type="entry name" value="Thioredoxin-like"/>
    <property type="match status" value="1"/>
</dbReference>
<name>A0A3D9KZT7_MARFU</name>
<evidence type="ECO:0000313" key="6">
    <source>
        <dbReference type="Proteomes" id="UP000256779"/>
    </source>
</evidence>
<accession>A0A3D9KZT7</accession>
<comment type="caution">
    <text evidence="5">The sequence shown here is derived from an EMBL/GenBank/DDBJ whole genome shotgun (WGS) entry which is preliminary data.</text>
</comment>
<gene>
    <name evidence="5" type="ORF">C7460_11935</name>
</gene>
<evidence type="ECO:0000259" key="4">
    <source>
        <dbReference type="PROSITE" id="PS51352"/>
    </source>
</evidence>
<sequence length="105" mass="11803">MAVEVVTDEEFKNKLQSDEKVVVKYFADWCGNCRLFAPKYKRLSNDDRFEGVSFLDVNAEKNTEARKAGGVTNLPYFAIFKNGELVEGFAGSKEDAVVELISKLN</sequence>
<dbReference type="InterPro" id="IPR013766">
    <property type="entry name" value="Thioredoxin_domain"/>
</dbReference>
<dbReference type="OrthoDB" id="7629852at2"/>
<keyword evidence="6" id="KW-1185">Reference proteome</keyword>
<dbReference type="Pfam" id="PF00085">
    <property type="entry name" value="Thioredoxin"/>
    <property type="match status" value="1"/>
</dbReference>
<dbReference type="PRINTS" id="PR00421">
    <property type="entry name" value="THIOREDOXIN"/>
</dbReference>
<comment type="similarity">
    <text evidence="2">Belongs to the thioredoxin family.</text>
</comment>
<protein>
    <recommendedName>
        <fullName evidence="2">Thioredoxin</fullName>
    </recommendedName>
</protein>
<evidence type="ECO:0000256" key="1">
    <source>
        <dbReference type="ARBA" id="ARBA00023157"/>
    </source>
</evidence>
<reference evidence="5 6" key="1">
    <citation type="submission" date="2018-07" db="EMBL/GenBank/DDBJ databases">
        <title>Genomic Encyclopedia of Type Strains, Phase IV (KMG-IV): sequencing the most valuable type-strain genomes for metagenomic binning, comparative biology and taxonomic classification.</title>
        <authorList>
            <person name="Goeker M."/>
        </authorList>
    </citation>
    <scope>NUCLEOTIDE SEQUENCE [LARGE SCALE GENOMIC DNA]</scope>
    <source>
        <strain evidence="5 6">DSM 4134</strain>
    </source>
</reference>
<dbReference type="CDD" id="cd02947">
    <property type="entry name" value="TRX_family"/>
    <property type="match status" value="1"/>
</dbReference>
<organism evidence="5 6">
    <name type="scientific">Marinoscillum furvescens DSM 4134</name>
    <dbReference type="NCBI Taxonomy" id="1122208"/>
    <lineage>
        <taxon>Bacteria</taxon>
        <taxon>Pseudomonadati</taxon>
        <taxon>Bacteroidota</taxon>
        <taxon>Cytophagia</taxon>
        <taxon>Cytophagales</taxon>
        <taxon>Reichenbachiellaceae</taxon>
        <taxon>Marinoscillum</taxon>
    </lineage>
</organism>
<dbReference type="Proteomes" id="UP000256779">
    <property type="component" value="Unassembled WGS sequence"/>
</dbReference>
<keyword evidence="3" id="KW-0676">Redox-active center</keyword>
<dbReference type="PROSITE" id="PS51352">
    <property type="entry name" value="THIOREDOXIN_2"/>
    <property type="match status" value="1"/>
</dbReference>
<dbReference type="AlphaFoldDB" id="A0A3D9KZT7"/>
<dbReference type="EMBL" id="QREG01000019">
    <property type="protein sequence ID" value="RED94924.1"/>
    <property type="molecule type" value="Genomic_DNA"/>
</dbReference>
<proteinExistence type="inferred from homology"/>
<dbReference type="PANTHER" id="PTHR46115">
    <property type="entry name" value="THIOREDOXIN-LIKE PROTEIN 1"/>
    <property type="match status" value="1"/>
</dbReference>
<evidence type="ECO:0000313" key="5">
    <source>
        <dbReference type="EMBL" id="RED94924.1"/>
    </source>
</evidence>